<accession>A0A839F3R2</accession>
<dbReference type="EMBL" id="JACGXL010000003">
    <property type="protein sequence ID" value="MBA8888178.1"/>
    <property type="molecule type" value="Genomic_DNA"/>
</dbReference>
<feature type="signal peptide" evidence="7">
    <location>
        <begin position="1"/>
        <end position="25"/>
    </location>
</feature>
<keyword evidence="3" id="KW-1134">Transmembrane beta strand</keyword>
<protein>
    <submittedName>
        <fullName evidence="9">Outer membrane receptor for ferrienterochelin and colicin</fullName>
    </submittedName>
</protein>
<sequence>MNKQLRMRLLPWVIGSLFAASSAFAQNTSSSISGRIVDAGGKPVAGATVEIIHVPSGTSRTVLADENGRYSAQGLRVGGPFEVKASGSHGESADQPDVYLKLAEETTLNLTVGGAAASQTLEGVTVTAIAPGATFQADNKGLSSNVSQRELKVIPNPSRSIQDIARTDPHITITNVARGEISALGQNSRYNNITIDGVPTNDSFGLEPNGLPSLNQPLSFDAIEEYNISTANYDVTNKRAVGANVNIVTKAGTNEFHGDAYYAYTNAKDLTSDEPNDFKGYTAKKTYGATLGGPIIKDTLFFFLSYEESKTLAPGPTFGPIGAGATNTVNITQDQIDRITQIASNYGMIPGGLGASDANQDNKLYLGKLDWNIADGHRASFRYNKTKSDQPIIQTFNANTLSLSSYSYVQNRNLESYVLNLYDDWTDTFSTEASVSYGKYDAVSQTLADQPQVQVCIDGCASNKPSVFLGTDQFRHYNVLGVKTYNAFFAGNWFLGDHTVKAGVDFQRDKFFNLFGRTEFGAYQFSSIDDFEAGNWASYSLYRPTNGDINSVAADWKLDQWGLFAQDVWQVTPQLSLQYGLRWDIPRTGDKPPYNASFQQAFGYSNQGTIDGNSVIEPRASFNYTFDTEYKTQLRGGMGISEGMTPGVWLSNPYSNNGLSTQTFFGTNGSGFIADPYHQVPPNTAPSAQQTVDTVDNNFQLPTVLKASLAFDRELPWWGLVATAEFAHVGVRHGLWYQEINLGPGNGTLPDGRISYWRDTDPTAWAGSTTPAGYSGLQRFGNNSRFGAASTYLTNTGKGESNSLTLSLQTPFKEEGFSGGTSLTLGRATEVNPGTSSQASSNFSGRAAYNPNDAVAYRSNYDVKARILGTLTWQHKFFGDYVTSVSAFYDGHSGQPYSFVYGNDANGDGISANDLFYVPTGVNDVAWVDGTSDAAKQEFMAFIHGNEYLRDHMGQVVRQNGSTSPWINQINLSFRQEVPGLFKDNKGELRFDIFNFGNMLNKKWGQIYDVPFASAGGFTRSIANFRGVNADGQYVYSLPTTSDGHFNAPAFIKEDAVAQSRWSVLVTLRYTF</sequence>
<evidence type="ECO:0000256" key="6">
    <source>
        <dbReference type="ARBA" id="ARBA00023237"/>
    </source>
</evidence>
<dbReference type="Proteomes" id="UP000550401">
    <property type="component" value="Unassembled WGS sequence"/>
</dbReference>
<dbReference type="Pfam" id="PF13620">
    <property type="entry name" value="CarboxypepD_reg"/>
    <property type="match status" value="1"/>
</dbReference>
<dbReference type="Gene3D" id="2.60.40.1120">
    <property type="entry name" value="Carboxypeptidase-like, regulatory domain"/>
    <property type="match status" value="1"/>
</dbReference>
<dbReference type="PANTHER" id="PTHR30069">
    <property type="entry name" value="TONB-DEPENDENT OUTER MEMBRANE RECEPTOR"/>
    <property type="match status" value="1"/>
</dbReference>
<dbReference type="GO" id="GO:0015344">
    <property type="term" value="F:siderophore uptake transmembrane transporter activity"/>
    <property type="evidence" value="ECO:0007669"/>
    <property type="project" value="TreeGrafter"/>
</dbReference>
<keyword evidence="2" id="KW-0813">Transport</keyword>
<evidence type="ECO:0000256" key="7">
    <source>
        <dbReference type="SAM" id="SignalP"/>
    </source>
</evidence>
<dbReference type="GO" id="GO:0009279">
    <property type="term" value="C:cell outer membrane"/>
    <property type="evidence" value="ECO:0007669"/>
    <property type="project" value="UniProtKB-SubCell"/>
</dbReference>
<organism evidence="9 10">
    <name type="scientific">Dokdonella fugitiva</name>
    <dbReference type="NCBI Taxonomy" id="328517"/>
    <lineage>
        <taxon>Bacteria</taxon>
        <taxon>Pseudomonadati</taxon>
        <taxon>Pseudomonadota</taxon>
        <taxon>Gammaproteobacteria</taxon>
        <taxon>Lysobacterales</taxon>
        <taxon>Rhodanobacteraceae</taxon>
        <taxon>Dokdonella</taxon>
    </lineage>
</organism>
<dbReference type="InterPro" id="IPR036942">
    <property type="entry name" value="Beta-barrel_TonB_sf"/>
</dbReference>
<keyword evidence="4" id="KW-0812">Transmembrane</keyword>
<dbReference type="InterPro" id="IPR057601">
    <property type="entry name" value="Oar-like_b-barrel"/>
</dbReference>
<keyword evidence="9" id="KW-0675">Receptor</keyword>
<evidence type="ECO:0000256" key="4">
    <source>
        <dbReference type="ARBA" id="ARBA00022692"/>
    </source>
</evidence>
<keyword evidence="5" id="KW-0472">Membrane</keyword>
<feature type="chain" id="PRO_5032983619" evidence="7">
    <location>
        <begin position="26"/>
        <end position="1072"/>
    </location>
</feature>
<proteinExistence type="predicted"/>
<feature type="domain" description="TonB-dependent transporter Oar-like beta-barrel" evidence="8">
    <location>
        <begin position="248"/>
        <end position="311"/>
    </location>
</feature>
<keyword evidence="6" id="KW-0998">Cell outer membrane</keyword>
<keyword evidence="10" id="KW-1185">Reference proteome</keyword>
<dbReference type="Gene3D" id="2.40.170.20">
    <property type="entry name" value="TonB-dependent receptor, beta-barrel domain"/>
    <property type="match status" value="1"/>
</dbReference>
<dbReference type="InterPro" id="IPR039426">
    <property type="entry name" value="TonB-dep_rcpt-like"/>
</dbReference>
<dbReference type="GO" id="GO:0044718">
    <property type="term" value="P:siderophore transmembrane transport"/>
    <property type="evidence" value="ECO:0007669"/>
    <property type="project" value="TreeGrafter"/>
</dbReference>
<evidence type="ECO:0000313" key="9">
    <source>
        <dbReference type="EMBL" id="MBA8888178.1"/>
    </source>
</evidence>
<evidence type="ECO:0000259" key="8">
    <source>
        <dbReference type="Pfam" id="PF25183"/>
    </source>
</evidence>
<comment type="caution">
    <text evidence="9">The sequence shown here is derived from an EMBL/GenBank/DDBJ whole genome shotgun (WGS) entry which is preliminary data.</text>
</comment>
<evidence type="ECO:0000256" key="2">
    <source>
        <dbReference type="ARBA" id="ARBA00022448"/>
    </source>
</evidence>
<evidence type="ECO:0000256" key="3">
    <source>
        <dbReference type="ARBA" id="ARBA00022452"/>
    </source>
</evidence>
<dbReference type="AlphaFoldDB" id="A0A839F3R2"/>
<evidence type="ECO:0000256" key="1">
    <source>
        <dbReference type="ARBA" id="ARBA00004571"/>
    </source>
</evidence>
<evidence type="ECO:0000313" key="10">
    <source>
        <dbReference type="Proteomes" id="UP000550401"/>
    </source>
</evidence>
<dbReference type="Pfam" id="PF25183">
    <property type="entry name" value="OMP_b-brl_4"/>
    <property type="match status" value="2"/>
</dbReference>
<keyword evidence="7" id="KW-0732">Signal</keyword>
<dbReference type="PANTHER" id="PTHR30069:SF46">
    <property type="entry name" value="OAR PROTEIN"/>
    <property type="match status" value="1"/>
</dbReference>
<dbReference type="GO" id="GO:0030246">
    <property type="term" value="F:carbohydrate binding"/>
    <property type="evidence" value="ECO:0007669"/>
    <property type="project" value="InterPro"/>
</dbReference>
<feature type="domain" description="TonB-dependent transporter Oar-like beta-barrel" evidence="8">
    <location>
        <begin position="356"/>
        <end position="1001"/>
    </location>
</feature>
<name>A0A839F3R2_9GAMM</name>
<reference evidence="9 10" key="1">
    <citation type="submission" date="2020-07" db="EMBL/GenBank/DDBJ databases">
        <title>Genomic Encyclopedia of Type Strains, Phase IV (KMG-V): Genome sequencing to study the core and pangenomes of soil and plant-associated prokaryotes.</title>
        <authorList>
            <person name="Whitman W."/>
        </authorList>
    </citation>
    <scope>NUCLEOTIDE SEQUENCE [LARGE SCALE GENOMIC DNA]</scope>
    <source>
        <strain evidence="9 10">RH2WT43</strain>
    </source>
</reference>
<dbReference type="SUPFAM" id="SSF49452">
    <property type="entry name" value="Starch-binding domain-like"/>
    <property type="match status" value="1"/>
</dbReference>
<gene>
    <name evidence="9" type="ORF">FHW12_002402</name>
</gene>
<dbReference type="SUPFAM" id="SSF56935">
    <property type="entry name" value="Porins"/>
    <property type="match status" value="1"/>
</dbReference>
<dbReference type="RefSeq" id="WP_182531236.1">
    <property type="nucleotide sequence ID" value="NZ_JACGXL010000003.1"/>
</dbReference>
<comment type="subcellular location">
    <subcellularLocation>
        <location evidence="1">Cell outer membrane</location>
        <topology evidence="1">Multi-pass membrane protein</topology>
    </subcellularLocation>
</comment>
<dbReference type="InterPro" id="IPR013784">
    <property type="entry name" value="Carb-bd-like_fold"/>
</dbReference>
<evidence type="ECO:0000256" key="5">
    <source>
        <dbReference type="ARBA" id="ARBA00023136"/>
    </source>
</evidence>